<organism evidence="1 2">
    <name type="scientific">Arctium lappa</name>
    <name type="common">Greater burdock</name>
    <name type="synonym">Lappa major</name>
    <dbReference type="NCBI Taxonomy" id="4217"/>
    <lineage>
        <taxon>Eukaryota</taxon>
        <taxon>Viridiplantae</taxon>
        <taxon>Streptophyta</taxon>
        <taxon>Embryophyta</taxon>
        <taxon>Tracheophyta</taxon>
        <taxon>Spermatophyta</taxon>
        <taxon>Magnoliopsida</taxon>
        <taxon>eudicotyledons</taxon>
        <taxon>Gunneridae</taxon>
        <taxon>Pentapetalae</taxon>
        <taxon>asterids</taxon>
        <taxon>campanulids</taxon>
        <taxon>Asterales</taxon>
        <taxon>Asteraceae</taxon>
        <taxon>Carduoideae</taxon>
        <taxon>Cardueae</taxon>
        <taxon>Arctiinae</taxon>
        <taxon>Arctium</taxon>
    </lineage>
</organism>
<comment type="caution">
    <text evidence="1">The sequence shown here is derived from an EMBL/GenBank/DDBJ whole genome shotgun (WGS) entry which is preliminary data.</text>
</comment>
<reference evidence="2" key="1">
    <citation type="journal article" date="2022" name="Mol. Ecol. Resour.">
        <title>The genomes of chicory, endive, great burdock and yacon provide insights into Asteraceae palaeo-polyploidization history and plant inulin production.</title>
        <authorList>
            <person name="Fan W."/>
            <person name="Wang S."/>
            <person name="Wang H."/>
            <person name="Wang A."/>
            <person name="Jiang F."/>
            <person name="Liu H."/>
            <person name="Zhao H."/>
            <person name="Xu D."/>
            <person name="Zhang Y."/>
        </authorList>
    </citation>
    <scope>NUCLEOTIDE SEQUENCE [LARGE SCALE GENOMIC DNA]</scope>
    <source>
        <strain evidence="2">cv. Niubang</strain>
    </source>
</reference>
<accession>A0ACB8YKQ4</accession>
<sequence length="157" mass="17107">MGTGDQSPPQTTRIPTGEAWSGATRCVNAQADVPSAEWLRAQLAFKNSMVHGILQFTPSIAILLRSSSMREPRYPLPRVVYGLMRGHDPCTHRKRGNTGRALLKFGFPWHMPFSGILATSPAANRPRRRDPNTSPTIQSVGATGRCVQRAGDVVNAS</sequence>
<evidence type="ECO:0000313" key="2">
    <source>
        <dbReference type="Proteomes" id="UP001055879"/>
    </source>
</evidence>
<proteinExistence type="predicted"/>
<gene>
    <name evidence="1" type="ORF">L6452_35163</name>
</gene>
<keyword evidence="2" id="KW-1185">Reference proteome</keyword>
<evidence type="ECO:0000313" key="1">
    <source>
        <dbReference type="EMBL" id="KAI3685894.1"/>
    </source>
</evidence>
<protein>
    <submittedName>
        <fullName evidence="1">Uncharacterized protein</fullName>
    </submittedName>
</protein>
<dbReference type="EMBL" id="CM042058">
    <property type="protein sequence ID" value="KAI3685894.1"/>
    <property type="molecule type" value="Genomic_DNA"/>
</dbReference>
<dbReference type="Proteomes" id="UP001055879">
    <property type="component" value="Linkage Group LG12"/>
</dbReference>
<name>A0ACB8YKQ4_ARCLA</name>
<reference evidence="1 2" key="2">
    <citation type="journal article" date="2022" name="Mol. Ecol. Resour.">
        <title>The genomes of chicory, endive, great burdock and yacon provide insights into Asteraceae paleo-polyploidization history and plant inulin production.</title>
        <authorList>
            <person name="Fan W."/>
            <person name="Wang S."/>
            <person name="Wang H."/>
            <person name="Wang A."/>
            <person name="Jiang F."/>
            <person name="Liu H."/>
            <person name="Zhao H."/>
            <person name="Xu D."/>
            <person name="Zhang Y."/>
        </authorList>
    </citation>
    <scope>NUCLEOTIDE SEQUENCE [LARGE SCALE GENOMIC DNA]</scope>
    <source>
        <strain evidence="2">cv. Niubang</strain>
    </source>
</reference>